<feature type="compositionally biased region" description="Polar residues" evidence="2">
    <location>
        <begin position="179"/>
        <end position="190"/>
    </location>
</feature>
<dbReference type="SMART" id="SM00993">
    <property type="entry name" value="YL1_C"/>
    <property type="match status" value="1"/>
</dbReference>
<dbReference type="GO" id="GO:0005634">
    <property type="term" value="C:nucleus"/>
    <property type="evidence" value="ECO:0007669"/>
    <property type="project" value="TreeGrafter"/>
</dbReference>
<feature type="compositionally biased region" description="Low complexity" evidence="2">
    <location>
        <begin position="673"/>
        <end position="683"/>
    </location>
</feature>
<feature type="domain" description="Vps72/YL1 C-terminal" evidence="3">
    <location>
        <begin position="541"/>
        <end position="570"/>
    </location>
</feature>
<dbReference type="PANTHER" id="PTHR13275">
    <property type="entry name" value="YL-1 PROTEIN TRANSCRIPTION FACTOR-LIKE 1"/>
    <property type="match status" value="1"/>
</dbReference>
<feature type="region of interest" description="Disordered" evidence="2">
    <location>
        <begin position="45"/>
        <end position="221"/>
    </location>
</feature>
<evidence type="ECO:0000259" key="3">
    <source>
        <dbReference type="SMART" id="SM00993"/>
    </source>
</evidence>
<evidence type="ECO:0000256" key="1">
    <source>
        <dbReference type="ARBA" id="ARBA00006832"/>
    </source>
</evidence>
<dbReference type="EMBL" id="OOIP01000007">
    <property type="protein sequence ID" value="SPO37592.1"/>
    <property type="molecule type" value="Genomic_DNA"/>
</dbReference>
<accession>A0A5C3EZR7</accession>
<feature type="compositionally biased region" description="Basic and acidic residues" evidence="2">
    <location>
        <begin position="332"/>
        <end position="344"/>
    </location>
</feature>
<feature type="region of interest" description="Disordered" evidence="2">
    <location>
        <begin position="589"/>
        <end position="642"/>
    </location>
</feature>
<comment type="similarity">
    <text evidence="1">Belongs to the VPS72/YL1 family.</text>
</comment>
<reference evidence="4 5" key="1">
    <citation type="submission" date="2018-03" db="EMBL/GenBank/DDBJ databases">
        <authorList>
            <person name="Guldener U."/>
        </authorList>
    </citation>
    <scope>NUCLEOTIDE SEQUENCE [LARGE SCALE GENOMIC DNA]</scope>
    <source>
        <strain evidence="4 5">DAOM196992</strain>
    </source>
</reference>
<dbReference type="Pfam" id="PF08265">
    <property type="entry name" value="YL1_C"/>
    <property type="match status" value="1"/>
</dbReference>
<feature type="compositionally biased region" description="Low complexity" evidence="2">
    <location>
        <begin position="713"/>
        <end position="727"/>
    </location>
</feature>
<feature type="compositionally biased region" description="Acidic residues" evidence="2">
    <location>
        <begin position="45"/>
        <end position="60"/>
    </location>
</feature>
<dbReference type="Proteomes" id="UP000323386">
    <property type="component" value="Unassembled WGS sequence"/>
</dbReference>
<dbReference type="PANTHER" id="PTHR13275:SF4">
    <property type="entry name" value="VACUOLAR PROTEIN SORTING-ASSOCIATED PROTEIN 72 HOMOLOG"/>
    <property type="match status" value="1"/>
</dbReference>
<evidence type="ECO:0000313" key="5">
    <source>
        <dbReference type="Proteomes" id="UP000323386"/>
    </source>
</evidence>
<feature type="compositionally biased region" description="Basic and acidic residues" evidence="2">
    <location>
        <begin position="118"/>
        <end position="137"/>
    </location>
</feature>
<sequence length="768" mass="83407">MAPRGDADADMLVHGRARRSTAGNRMKALLEQELERDELFEEVEDDIDFEAQEEQDVFDSDFDRDSSDGQGGGESDDEEAGERRLEEAERAERKAKRAKAVPVHVRRPAIRPPPPKPARRESDRRREDQQAADHDDGGDGEASSRRGSKRRRIAFAPSHADPSSTANTSETGSPGPRSLRTSSRSATVQNKLEVEEKLREAQERKAALPVRHAPKRRPQLTQDALIAEALETEEKNRESLKKFLQQEEARRAKDRVRKERIQGPFVRWVSVGLRPLLVSSSTSTQADETNDDDSKDDQGRQPKDNDQAERTDAARSQTQSKDEQGDEERMDVDEHRQDEPERATETAIINPVHDDQRPRTSQEATAASNQAEQAAVSERAIDKQPSEEPGTPPLPATLQPTEAVPPAPSTPAPATPMPTQPSLATAIDLTEDPAVAARAEALRLKAQQDARQASSSGPVQLTGSAQPTSISDKAAAAATVGDDSAAQKWGPLQARTVLSVERTPEDWTWEDDFRVLLGDHCSWSSVPIVPARNRPLRPRQSICPITGLPALYRDPRTGIPYANAKAYKIITDVLKSRFIWTGRSEEEIDAQMGDKERRAHDDDGERGGRDDDGEEDDGDGARRKGGRRGGKRRGDPSGLASLMVGRGAAPIELGCYVQAEDEAGAAGVFASLSAASSRPARTRGAGKGGASVVGASMPAVESEPRAERRTNDPSPSAPSTTTTPATKPRYEMVWTPAVAPGDEEAIMAAAAQLPAGSTRSGRRGARKT</sequence>
<feature type="compositionally biased region" description="Pro residues" evidence="2">
    <location>
        <begin position="403"/>
        <end position="419"/>
    </location>
</feature>
<feature type="compositionally biased region" description="Polar residues" evidence="2">
    <location>
        <begin position="449"/>
        <end position="471"/>
    </location>
</feature>
<organism evidence="4 5">
    <name type="scientific">Pseudozyma flocculosa</name>
    <dbReference type="NCBI Taxonomy" id="84751"/>
    <lineage>
        <taxon>Eukaryota</taxon>
        <taxon>Fungi</taxon>
        <taxon>Dikarya</taxon>
        <taxon>Basidiomycota</taxon>
        <taxon>Ustilaginomycotina</taxon>
        <taxon>Ustilaginomycetes</taxon>
        <taxon>Ustilaginales</taxon>
        <taxon>Ustilaginaceae</taxon>
        <taxon>Pseudozyma</taxon>
    </lineage>
</organism>
<keyword evidence="5" id="KW-1185">Reference proteome</keyword>
<feature type="region of interest" description="Disordered" evidence="2">
    <location>
        <begin position="446"/>
        <end position="477"/>
    </location>
</feature>
<feature type="compositionally biased region" description="Basic residues" evidence="2">
    <location>
        <begin position="93"/>
        <end position="109"/>
    </location>
</feature>
<feature type="compositionally biased region" description="Basic and acidic residues" evidence="2">
    <location>
        <begin position="81"/>
        <end position="92"/>
    </location>
</feature>
<feature type="region of interest" description="Disordered" evidence="2">
    <location>
        <begin position="1"/>
        <end position="24"/>
    </location>
</feature>
<feature type="region of interest" description="Disordered" evidence="2">
    <location>
        <begin position="673"/>
        <end position="731"/>
    </location>
</feature>
<name>A0A5C3EZR7_9BASI</name>
<gene>
    <name evidence="4" type="ORF">PSFLO_03067</name>
</gene>
<feature type="compositionally biased region" description="Basic and acidic residues" evidence="2">
    <location>
        <begin position="296"/>
        <end position="313"/>
    </location>
</feature>
<protein>
    <recommendedName>
        <fullName evidence="3">Vps72/YL1 C-terminal domain-containing protein</fullName>
    </recommendedName>
</protein>
<feature type="compositionally biased region" description="Basic and acidic residues" evidence="2">
    <location>
        <begin position="592"/>
        <end position="610"/>
    </location>
</feature>
<proteinExistence type="inferred from homology"/>
<evidence type="ECO:0000313" key="4">
    <source>
        <dbReference type="EMBL" id="SPO37592.1"/>
    </source>
</evidence>
<feature type="region of interest" description="Disordered" evidence="2">
    <location>
        <begin position="749"/>
        <end position="768"/>
    </location>
</feature>
<dbReference type="OrthoDB" id="78296at2759"/>
<feature type="compositionally biased region" description="Polar residues" evidence="2">
    <location>
        <begin position="161"/>
        <end position="172"/>
    </location>
</feature>
<dbReference type="AlphaFoldDB" id="A0A5C3EZR7"/>
<feature type="compositionally biased region" description="Basic and acidic residues" evidence="2">
    <location>
        <begin position="192"/>
        <end position="206"/>
    </location>
</feature>
<dbReference type="InterPro" id="IPR046757">
    <property type="entry name" value="YL1_N"/>
</dbReference>
<feature type="compositionally biased region" description="Low complexity" evidence="2">
    <location>
        <begin position="361"/>
        <end position="378"/>
    </location>
</feature>
<dbReference type="Pfam" id="PF05764">
    <property type="entry name" value="YL1"/>
    <property type="match status" value="1"/>
</dbReference>
<evidence type="ECO:0000256" key="2">
    <source>
        <dbReference type="SAM" id="MobiDB-lite"/>
    </source>
</evidence>
<feature type="region of interest" description="Disordered" evidence="2">
    <location>
        <begin position="279"/>
        <end position="431"/>
    </location>
</feature>
<feature type="compositionally biased region" description="Basic and acidic residues" evidence="2">
    <location>
        <begin position="702"/>
        <end position="711"/>
    </location>
</feature>
<dbReference type="InterPro" id="IPR013272">
    <property type="entry name" value="Vps72/YL1_C"/>
</dbReference>
<feature type="compositionally biased region" description="Basic and acidic residues" evidence="2">
    <location>
        <begin position="1"/>
        <end position="13"/>
    </location>
</feature>